<feature type="chain" id="PRO_5038828012" evidence="2">
    <location>
        <begin position="25"/>
        <end position="103"/>
    </location>
</feature>
<evidence type="ECO:0000313" key="4">
    <source>
        <dbReference type="Proteomes" id="UP000243024"/>
    </source>
</evidence>
<keyword evidence="4" id="KW-1185">Reference proteome</keyword>
<name>A0A132MHI5_HYDSH</name>
<evidence type="ECO:0000256" key="1">
    <source>
        <dbReference type="SAM" id="MobiDB-lite"/>
    </source>
</evidence>
<dbReference type="EMBL" id="JXBB01000002">
    <property type="protein sequence ID" value="OAR05278.1"/>
    <property type="molecule type" value="Genomic_DNA"/>
</dbReference>
<gene>
    <name evidence="3" type="ORF">SA87_07855</name>
</gene>
<proteinExistence type="predicted"/>
<feature type="signal peptide" evidence="2">
    <location>
        <begin position="1"/>
        <end position="24"/>
    </location>
</feature>
<dbReference type="RefSeq" id="WP_066198129.1">
    <property type="nucleotide sequence ID" value="NZ_CBCSAS010000001.1"/>
</dbReference>
<accession>A0A132MHI5</accession>
<keyword evidence="2" id="KW-0732">Signal</keyword>
<dbReference type="AlphaFoldDB" id="A0A132MHI5"/>
<reference evidence="3 4" key="1">
    <citation type="submission" date="2015-09" db="EMBL/GenBank/DDBJ databases">
        <title>Draft genome sequence of Hydrogenibacillus schlegelii DSM 2000.</title>
        <authorList>
            <person name="Hemp J."/>
        </authorList>
    </citation>
    <scope>NUCLEOTIDE SEQUENCE [LARGE SCALE GENOMIC DNA]</scope>
    <source>
        <strain evidence="3 4">MA 48</strain>
    </source>
</reference>
<evidence type="ECO:0000313" key="3">
    <source>
        <dbReference type="EMBL" id="OAR05278.1"/>
    </source>
</evidence>
<feature type="compositionally biased region" description="Basic and acidic residues" evidence="1">
    <location>
        <begin position="49"/>
        <end position="59"/>
    </location>
</feature>
<feature type="region of interest" description="Disordered" evidence="1">
    <location>
        <begin position="37"/>
        <end position="103"/>
    </location>
</feature>
<comment type="caution">
    <text evidence="3">The sequence shown here is derived from an EMBL/GenBank/DDBJ whole genome shotgun (WGS) entry which is preliminary data.</text>
</comment>
<sequence length="103" mass="11119">MNTARRIKWSVAFAASLTFGSGYAAVQHEDAVHARTESAVSVSADDGPVEDRSLDHPTESRLFPDAADDESAQLPTLKSMPPSTDRAPASSAPFSRKVRTRVY</sequence>
<dbReference type="Proteomes" id="UP000243024">
    <property type="component" value="Unassembled WGS sequence"/>
</dbReference>
<evidence type="ECO:0000256" key="2">
    <source>
        <dbReference type="SAM" id="SignalP"/>
    </source>
</evidence>
<dbReference type="STRING" id="1484.SA87_07855"/>
<organism evidence="3 4">
    <name type="scientific">Hydrogenibacillus schlegelii</name>
    <name type="common">Bacillus schlegelii</name>
    <dbReference type="NCBI Taxonomy" id="1484"/>
    <lineage>
        <taxon>Bacteria</taxon>
        <taxon>Bacillati</taxon>
        <taxon>Bacillota</taxon>
        <taxon>Bacilli</taxon>
        <taxon>Bacillales</taxon>
        <taxon>Bacillales Family X. Incertae Sedis</taxon>
        <taxon>Hydrogenibacillus</taxon>
    </lineage>
</organism>
<protein>
    <submittedName>
        <fullName evidence="3">Uncharacterized protein</fullName>
    </submittedName>
</protein>